<dbReference type="EMBL" id="JACHXV010000023">
    <property type="protein sequence ID" value="MBB3175278.1"/>
    <property type="molecule type" value="Genomic_DNA"/>
</dbReference>
<dbReference type="RefSeq" id="WP_176622153.1">
    <property type="nucleotide sequence ID" value="NZ_JABXXQ010000036.1"/>
</dbReference>
<dbReference type="AlphaFoldDB" id="A0A839UY50"/>
<feature type="region of interest" description="Disordered" evidence="1">
    <location>
        <begin position="1"/>
        <end position="22"/>
    </location>
</feature>
<dbReference type="Proteomes" id="UP000557688">
    <property type="component" value="Unassembled WGS sequence"/>
</dbReference>
<sequence length="120" mass="13405">MSRIDPSRATPGDWQVRPGQMTMYGGEKLPTLQVWTRENTAVAKLHPIQGLPGDHEAVATNARLIAASKPMAEMLLEALRYEADQFDGHPDLPLDVSGAELVDWFTDWRERVKRVLDVPG</sequence>
<keyword evidence="4" id="KW-1185">Reference proteome</keyword>
<evidence type="ECO:0000313" key="2">
    <source>
        <dbReference type="EMBL" id="MBB3175278.1"/>
    </source>
</evidence>
<reference evidence="3 5" key="1">
    <citation type="submission" date="2020-06" db="EMBL/GenBank/DDBJ databases">
        <title>Description of novel acetic acid bacteria.</title>
        <authorList>
            <person name="Sombolestani A."/>
        </authorList>
    </citation>
    <scope>NUCLEOTIDE SEQUENCE [LARGE SCALE GENOMIC DNA]</scope>
    <source>
        <strain evidence="3 5">LMG 26838</strain>
    </source>
</reference>
<evidence type="ECO:0000313" key="4">
    <source>
        <dbReference type="Proteomes" id="UP000557688"/>
    </source>
</evidence>
<gene>
    <name evidence="2" type="ORF">FHR90_003132</name>
    <name evidence="3" type="ORF">HUK83_03660</name>
</gene>
<protein>
    <submittedName>
        <fullName evidence="2">Uncharacterized protein</fullName>
    </submittedName>
</protein>
<organism evidence="2 4">
    <name type="scientific">Endobacter medicaginis</name>
    <dbReference type="NCBI Taxonomy" id="1181271"/>
    <lineage>
        <taxon>Bacteria</taxon>
        <taxon>Pseudomonadati</taxon>
        <taxon>Pseudomonadota</taxon>
        <taxon>Alphaproteobacteria</taxon>
        <taxon>Acetobacterales</taxon>
        <taxon>Acetobacteraceae</taxon>
        <taxon>Endobacter</taxon>
    </lineage>
</organism>
<dbReference type="EMBL" id="JABXXQ010000036">
    <property type="protein sequence ID" value="NVN29436.1"/>
    <property type="molecule type" value="Genomic_DNA"/>
</dbReference>
<evidence type="ECO:0000313" key="5">
    <source>
        <dbReference type="Proteomes" id="UP000565205"/>
    </source>
</evidence>
<reference evidence="2 4" key="2">
    <citation type="submission" date="2020-08" db="EMBL/GenBank/DDBJ databases">
        <title>Genomic Encyclopedia of Type Strains, Phase III (KMG-III): the genomes of soil and plant-associated and newly described type strains.</title>
        <authorList>
            <person name="Whitman W."/>
        </authorList>
    </citation>
    <scope>NUCLEOTIDE SEQUENCE [LARGE SCALE GENOMIC DNA]</scope>
    <source>
        <strain evidence="2 4">CECT 8088</strain>
    </source>
</reference>
<evidence type="ECO:0000313" key="3">
    <source>
        <dbReference type="EMBL" id="NVN29436.1"/>
    </source>
</evidence>
<dbReference type="Proteomes" id="UP000565205">
    <property type="component" value="Unassembled WGS sequence"/>
</dbReference>
<accession>A0A839UY50</accession>
<evidence type="ECO:0000256" key="1">
    <source>
        <dbReference type="SAM" id="MobiDB-lite"/>
    </source>
</evidence>
<comment type="caution">
    <text evidence="2">The sequence shown here is derived from an EMBL/GenBank/DDBJ whole genome shotgun (WGS) entry which is preliminary data.</text>
</comment>
<name>A0A839UY50_9PROT</name>
<proteinExistence type="predicted"/>